<reference evidence="10" key="1">
    <citation type="submission" date="2017-07" db="EMBL/GenBank/DDBJ databases">
        <title>Taro Niue Genome Assembly and Annotation.</title>
        <authorList>
            <person name="Atibalentja N."/>
            <person name="Keating K."/>
            <person name="Fields C.J."/>
        </authorList>
    </citation>
    <scope>NUCLEOTIDE SEQUENCE</scope>
    <source>
        <strain evidence="10">Niue_2</strain>
        <tissue evidence="10">Leaf</tissue>
    </source>
</reference>
<gene>
    <name evidence="10" type="ORF">Taro_012529</name>
</gene>
<comment type="caution">
    <text evidence="10">The sequence shown here is derived from an EMBL/GenBank/DDBJ whole genome shotgun (WGS) entry which is preliminary data.</text>
</comment>
<keyword evidence="5" id="KW-0521">NADP</keyword>
<evidence type="ECO:0000256" key="5">
    <source>
        <dbReference type="ARBA" id="ARBA00022857"/>
    </source>
</evidence>
<comment type="catalytic activity">
    <reaction evidence="8">
        <text>indole-3-pyruvate + NADPH + O2 + H(+) = (indol-3-yl)acetate + CO2 + NADP(+) + H2O</text>
        <dbReference type="Rhea" id="RHEA:34331"/>
        <dbReference type="ChEBI" id="CHEBI:15377"/>
        <dbReference type="ChEBI" id="CHEBI:15378"/>
        <dbReference type="ChEBI" id="CHEBI:15379"/>
        <dbReference type="ChEBI" id="CHEBI:16526"/>
        <dbReference type="ChEBI" id="CHEBI:17640"/>
        <dbReference type="ChEBI" id="CHEBI:30854"/>
        <dbReference type="ChEBI" id="CHEBI:57783"/>
        <dbReference type="ChEBI" id="CHEBI:58349"/>
        <dbReference type="EC" id="1.14.13.168"/>
    </reaction>
</comment>
<accession>A0A843U983</accession>
<keyword evidence="3 9" id="KW-0285">Flavoprotein</keyword>
<comment type="cofactor">
    <cofactor evidence="1 9">
        <name>FAD</name>
        <dbReference type="ChEBI" id="CHEBI:57692"/>
    </cofactor>
</comment>
<evidence type="ECO:0000256" key="7">
    <source>
        <dbReference type="ARBA" id="ARBA00023033"/>
    </source>
</evidence>
<dbReference type="InterPro" id="IPR036188">
    <property type="entry name" value="FAD/NAD-bd_sf"/>
</dbReference>
<keyword evidence="7 9" id="KW-0503">Monooxygenase</keyword>
<dbReference type="AlphaFoldDB" id="A0A843U983"/>
<evidence type="ECO:0000313" key="10">
    <source>
        <dbReference type="EMBL" id="MQL80065.1"/>
    </source>
</evidence>
<comment type="similarity">
    <text evidence="2 9">Belongs to the FMO family.</text>
</comment>
<evidence type="ECO:0000256" key="3">
    <source>
        <dbReference type="ARBA" id="ARBA00022630"/>
    </source>
</evidence>
<dbReference type="InterPro" id="IPR050982">
    <property type="entry name" value="Auxin_biosynth/cation_transpt"/>
</dbReference>
<evidence type="ECO:0000256" key="2">
    <source>
        <dbReference type="ARBA" id="ARBA00009183"/>
    </source>
</evidence>
<dbReference type="PRINTS" id="PR00368">
    <property type="entry name" value="FADPNR"/>
</dbReference>
<dbReference type="GO" id="GO:0050660">
    <property type="term" value="F:flavin adenine dinucleotide binding"/>
    <property type="evidence" value="ECO:0007669"/>
    <property type="project" value="InterPro"/>
</dbReference>
<dbReference type="EC" id="1.-.-.-" evidence="9"/>
<name>A0A843U983_COLES</name>
<dbReference type="Pfam" id="PF00743">
    <property type="entry name" value="FMO-like"/>
    <property type="match status" value="1"/>
</dbReference>
<organism evidence="10 11">
    <name type="scientific">Colocasia esculenta</name>
    <name type="common">Wild taro</name>
    <name type="synonym">Arum esculentum</name>
    <dbReference type="NCBI Taxonomy" id="4460"/>
    <lineage>
        <taxon>Eukaryota</taxon>
        <taxon>Viridiplantae</taxon>
        <taxon>Streptophyta</taxon>
        <taxon>Embryophyta</taxon>
        <taxon>Tracheophyta</taxon>
        <taxon>Spermatophyta</taxon>
        <taxon>Magnoliopsida</taxon>
        <taxon>Liliopsida</taxon>
        <taxon>Araceae</taxon>
        <taxon>Aroideae</taxon>
        <taxon>Colocasieae</taxon>
        <taxon>Colocasia</taxon>
    </lineage>
</organism>
<dbReference type="SUPFAM" id="SSF51905">
    <property type="entry name" value="FAD/NAD(P)-binding domain"/>
    <property type="match status" value="2"/>
</dbReference>
<proteinExistence type="inferred from homology"/>
<keyword evidence="11" id="KW-1185">Reference proteome</keyword>
<dbReference type="InterPro" id="IPR020946">
    <property type="entry name" value="Flavin_mOase-like"/>
</dbReference>
<evidence type="ECO:0000256" key="8">
    <source>
        <dbReference type="ARBA" id="ARBA00047707"/>
    </source>
</evidence>
<dbReference type="GO" id="GO:0103075">
    <property type="term" value="F:indole-3-pyruvate monooxygenase activity"/>
    <property type="evidence" value="ECO:0007669"/>
    <property type="project" value="UniProtKB-EC"/>
</dbReference>
<dbReference type="PANTHER" id="PTHR43539">
    <property type="entry name" value="FLAVIN-BINDING MONOOXYGENASE-LIKE PROTEIN (AFU_ORTHOLOGUE AFUA_4G09220)"/>
    <property type="match status" value="1"/>
</dbReference>
<dbReference type="FunFam" id="3.50.50.60:FF:000100">
    <property type="entry name" value="Flavin-containing monooxygenase"/>
    <property type="match status" value="1"/>
</dbReference>
<dbReference type="GO" id="GO:0009851">
    <property type="term" value="P:auxin biosynthetic process"/>
    <property type="evidence" value="ECO:0007669"/>
    <property type="project" value="TreeGrafter"/>
</dbReference>
<keyword evidence="6 9" id="KW-0560">Oxidoreductase</keyword>
<dbReference type="GO" id="GO:0050661">
    <property type="term" value="F:NADP binding"/>
    <property type="evidence" value="ECO:0007669"/>
    <property type="project" value="InterPro"/>
</dbReference>
<dbReference type="PANTHER" id="PTHR43539:SF51">
    <property type="entry name" value="INDOLE-3-PYRUVATE MONOOXYGENASE YUCCA8"/>
    <property type="match status" value="1"/>
</dbReference>
<dbReference type="PRINTS" id="PR00411">
    <property type="entry name" value="PNDRDTASEI"/>
</dbReference>
<evidence type="ECO:0000313" key="11">
    <source>
        <dbReference type="Proteomes" id="UP000652761"/>
    </source>
</evidence>
<keyword evidence="4 9" id="KW-0274">FAD</keyword>
<dbReference type="EMBL" id="NMUH01000489">
    <property type="protein sequence ID" value="MQL80065.1"/>
    <property type="molecule type" value="Genomic_DNA"/>
</dbReference>
<evidence type="ECO:0000256" key="9">
    <source>
        <dbReference type="RuleBase" id="RU361177"/>
    </source>
</evidence>
<protein>
    <recommendedName>
        <fullName evidence="9">Flavin-containing monooxygenase</fullName>
        <ecNumber evidence="9">1.-.-.-</ecNumber>
    </recommendedName>
</protein>
<evidence type="ECO:0000256" key="6">
    <source>
        <dbReference type="ARBA" id="ARBA00023002"/>
    </source>
</evidence>
<evidence type="ECO:0000256" key="1">
    <source>
        <dbReference type="ARBA" id="ARBA00001974"/>
    </source>
</evidence>
<dbReference type="OrthoDB" id="66881at2759"/>
<evidence type="ECO:0000256" key="4">
    <source>
        <dbReference type="ARBA" id="ARBA00022827"/>
    </source>
</evidence>
<dbReference type="GO" id="GO:0004499">
    <property type="term" value="F:N,N-dimethylaniline monooxygenase activity"/>
    <property type="evidence" value="ECO:0007669"/>
    <property type="project" value="InterPro"/>
</dbReference>
<sequence length="420" mass="45825">MGEQGRPSSTVPVSRVVTVVLPGAIVVGAGPSGLAVAASLRRMAVPCVVVERSDGIAELWRRRTYDRLSLHLPKRFCELPHLPFPRDFPTYPSRRHFLSYLIRYSRAFAIEPLLRCTVVSATFDPAARLWRVVALHRSPPSELAEVADVGGPVAVEYMARWLVVATGENAEPVVPKLKGVAGFRGRLLHSSEYKSGVVFEGQRVLVIGCGNSGMEVCLDLHEHGAWPSMAVRSGVHVLPRKMLGTSTFGLAMKLLKWLPVRLVDRFLLAMARLVLGNTEVYGLRRPEVGPLELKASTGKTPVLDVGALRLIKNGSIKVVPEVESLTGTGAKFVDGKEMAFDSVIFATGYRSNDCDLFSEDGKPRVPFPEGWKGKKGLYFVGFTGRGLLGAGADAVNVARDIAREWNKLSDCKNLYARQAP</sequence>
<dbReference type="Proteomes" id="UP000652761">
    <property type="component" value="Unassembled WGS sequence"/>
</dbReference>
<dbReference type="Gene3D" id="3.50.50.60">
    <property type="entry name" value="FAD/NAD(P)-binding domain"/>
    <property type="match status" value="1"/>
</dbReference>